<evidence type="ECO:0000256" key="3">
    <source>
        <dbReference type="ARBA" id="ARBA00022679"/>
    </source>
</evidence>
<evidence type="ECO:0000256" key="2">
    <source>
        <dbReference type="ARBA" id="ARBA00005992"/>
    </source>
</evidence>
<dbReference type="SUPFAM" id="SSF141523">
    <property type="entry name" value="L,D-transpeptidase catalytic domain-like"/>
    <property type="match status" value="1"/>
</dbReference>
<comment type="similarity">
    <text evidence="2">Belongs to the YkuD family.</text>
</comment>
<dbReference type="Gene3D" id="2.40.440.10">
    <property type="entry name" value="L,D-transpeptidase catalytic domain-like"/>
    <property type="match status" value="1"/>
</dbReference>
<dbReference type="InterPro" id="IPR052905">
    <property type="entry name" value="LD-transpeptidase_YkuD-like"/>
</dbReference>
<keyword evidence="6 7" id="KW-0961">Cell wall biogenesis/degradation</keyword>
<dbReference type="InterPro" id="IPR038063">
    <property type="entry name" value="Transpep_catalytic_dom"/>
</dbReference>
<keyword evidence="4 7" id="KW-0133">Cell shape</keyword>
<keyword evidence="10" id="KW-1185">Reference proteome</keyword>
<dbReference type="InterPro" id="IPR045380">
    <property type="entry name" value="LD_TPept_scaffold_dom"/>
</dbReference>
<dbReference type="InterPro" id="IPR036365">
    <property type="entry name" value="PGBD-like_sf"/>
</dbReference>
<accession>A0ABT2EAR0</accession>
<dbReference type="Pfam" id="PF20142">
    <property type="entry name" value="Scaffold"/>
    <property type="match status" value="1"/>
</dbReference>
<evidence type="ECO:0000259" key="8">
    <source>
        <dbReference type="PROSITE" id="PS52029"/>
    </source>
</evidence>
<evidence type="ECO:0000256" key="4">
    <source>
        <dbReference type="ARBA" id="ARBA00022960"/>
    </source>
</evidence>
<evidence type="ECO:0000313" key="10">
    <source>
        <dbReference type="Proteomes" id="UP001165542"/>
    </source>
</evidence>
<dbReference type="Pfam" id="PF01471">
    <property type="entry name" value="PG_binding_1"/>
    <property type="match status" value="1"/>
</dbReference>
<keyword evidence="5 7" id="KW-0573">Peptidoglycan synthesis</keyword>
<sequence length="555" mass="61380">MNETQPLRQWAICAALALAVTQGAPLITLAAADMERGTQENASVAHNAHHDTAVERALASRLSTIQGTSLPVASFYQRLHGQPAWQSEARVALLDQALETLRDDGLDPAAYRAGTWRERLTASQSAGASTQAAFDVEASEALLLALEHLNRGKLDPRQVEAGWDAPRPERRYSMVQIAHAVERGDIEAALDAARPSGVEYQALREALARYRQLDASHIAYLPAGEASLRQGDEGPAIATLRRRLALWGEHESVAADSSVYPLIDARAEVSTRFDSELAASVQRFQRRNLLQADGVVGEQTRRALNATPAARADQLRVNLERARWLRPADDRGARLWVDIAGYRLHYVRPSGEEWNARVVVGSPRRETPIIHSSVSHLTINPSWTVPPTILREDMLPRIRQDADYLAQHDIEVVNMIGERVAADEVDWQRPGGVMLRQGAGASNPLGRVVVRFPNNDMIYLHDTPARGLFQRDQRALSSGCVRVEGIAELAQMLLEDSGSRYRMSSLLSGGSDQRVNLPNRIPVALHYLTAWPNARGEVEFRQDIYQRDARVLAAL</sequence>
<gene>
    <name evidence="9" type="ORF">LLY24_04935</name>
</gene>
<dbReference type="CDD" id="cd16913">
    <property type="entry name" value="YkuD_like"/>
    <property type="match status" value="1"/>
</dbReference>
<proteinExistence type="inferred from homology"/>
<dbReference type="RefSeq" id="WP_259035175.1">
    <property type="nucleotide sequence ID" value="NZ_JAJISC010000002.1"/>
</dbReference>
<dbReference type="InterPro" id="IPR036366">
    <property type="entry name" value="PGBDSf"/>
</dbReference>
<dbReference type="EMBL" id="JAJISC010000002">
    <property type="protein sequence ID" value="MCS2608667.1"/>
    <property type="molecule type" value="Genomic_DNA"/>
</dbReference>
<evidence type="ECO:0000256" key="7">
    <source>
        <dbReference type="PROSITE-ProRule" id="PRU01373"/>
    </source>
</evidence>
<dbReference type="InterPro" id="IPR002477">
    <property type="entry name" value="Peptidoglycan-bd-like"/>
</dbReference>
<keyword evidence="3" id="KW-0808">Transferase</keyword>
<dbReference type="PANTHER" id="PTHR41533">
    <property type="entry name" value="L,D-TRANSPEPTIDASE HI_1667-RELATED"/>
    <property type="match status" value="1"/>
</dbReference>
<name>A0ABT2EAR0_9GAMM</name>
<evidence type="ECO:0000256" key="5">
    <source>
        <dbReference type="ARBA" id="ARBA00022984"/>
    </source>
</evidence>
<evidence type="ECO:0000256" key="6">
    <source>
        <dbReference type="ARBA" id="ARBA00023316"/>
    </source>
</evidence>
<dbReference type="PROSITE" id="PS52029">
    <property type="entry name" value="LD_TPASE"/>
    <property type="match status" value="1"/>
</dbReference>
<organism evidence="9 10">
    <name type="scientific">Halomonas dongshanensis</name>
    <dbReference type="NCBI Taxonomy" id="2890835"/>
    <lineage>
        <taxon>Bacteria</taxon>
        <taxon>Pseudomonadati</taxon>
        <taxon>Pseudomonadota</taxon>
        <taxon>Gammaproteobacteria</taxon>
        <taxon>Oceanospirillales</taxon>
        <taxon>Halomonadaceae</taxon>
        <taxon>Halomonas</taxon>
    </lineage>
</organism>
<reference evidence="9" key="1">
    <citation type="submission" date="2021-11" db="EMBL/GenBank/DDBJ databases">
        <title>Halomonas sp., isolated from a coastal aquaculture zone in Dongshan Bay.</title>
        <authorList>
            <person name="Lin W."/>
        </authorList>
    </citation>
    <scope>NUCLEOTIDE SEQUENCE</scope>
    <source>
        <strain evidence="9">Yzlin-01</strain>
    </source>
</reference>
<feature type="domain" description="L,D-TPase catalytic" evidence="8">
    <location>
        <begin position="333"/>
        <end position="504"/>
    </location>
</feature>
<dbReference type="Proteomes" id="UP001165542">
    <property type="component" value="Unassembled WGS sequence"/>
</dbReference>
<dbReference type="InterPro" id="IPR005490">
    <property type="entry name" value="LD_TPept_cat_dom"/>
</dbReference>
<feature type="active site" description="Proton donor/acceptor" evidence="7">
    <location>
        <position position="461"/>
    </location>
</feature>
<protein>
    <submittedName>
        <fullName evidence="9">L,D-transpeptidase family protein</fullName>
    </submittedName>
</protein>
<dbReference type="Pfam" id="PF03734">
    <property type="entry name" value="YkuD"/>
    <property type="match status" value="1"/>
</dbReference>
<evidence type="ECO:0000256" key="1">
    <source>
        <dbReference type="ARBA" id="ARBA00004752"/>
    </source>
</evidence>
<dbReference type="PANTHER" id="PTHR41533:SF1">
    <property type="entry name" value="L,D-TRANSPEPTIDASE YCBB-RELATED"/>
    <property type="match status" value="1"/>
</dbReference>
<dbReference type="Gene3D" id="1.10.101.10">
    <property type="entry name" value="PGBD-like superfamily/PGBD"/>
    <property type="match status" value="1"/>
</dbReference>
<feature type="active site" description="Nucleophile" evidence="7">
    <location>
        <position position="480"/>
    </location>
</feature>
<evidence type="ECO:0000313" key="9">
    <source>
        <dbReference type="EMBL" id="MCS2608667.1"/>
    </source>
</evidence>
<comment type="caution">
    <text evidence="9">The sequence shown here is derived from an EMBL/GenBank/DDBJ whole genome shotgun (WGS) entry which is preliminary data.</text>
</comment>
<dbReference type="SUPFAM" id="SSF47090">
    <property type="entry name" value="PGBD-like"/>
    <property type="match status" value="1"/>
</dbReference>
<comment type="pathway">
    <text evidence="1 7">Cell wall biogenesis; peptidoglycan biosynthesis.</text>
</comment>